<proteinExistence type="predicted"/>
<feature type="region of interest" description="Disordered" evidence="1">
    <location>
        <begin position="330"/>
        <end position="359"/>
    </location>
</feature>
<comment type="caution">
    <text evidence="2">The sequence shown here is derived from an EMBL/GenBank/DDBJ whole genome shotgun (WGS) entry which is preliminary data.</text>
</comment>
<accession>A0A9P7ZWK7</accession>
<feature type="region of interest" description="Disordered" evidence="1">
    <location>
        <begin position="474"/>
        <end position="535"/>
    </location>
</feature>
<feature type="region of interest" description="Disordered" evidence="1">
    <location>
        <begin position="166"/>
        <end position="190"/>
    </location>
</feature>
<feature type="region of interest" description="Disordered" evidence="1">
    <location>
        <begin position="1"/>
        <end position="83"/>
    </location>
</feature>
<feature type="compositionally biased region" description="Polar residues" evidence="1">
    <location>
        <begin position="681"/>
        <end position="697"/>
    </location>
</feature>
<evidence type="ECO:0008006" key="4">
    <source>
        <dbReference type="Google" id="ProtNLM"/>
    </source>
</evidence>
<evidence type="ECO:0000313" key="2">
    <source>
        <dbReference type="EMBL" id="KAG9319668.1"/>
    </source>
</evidence>
<name>A0A9P7ZWK7_MORAP</name>
<evidence type="ECO:0000256" key="1">
    <source>
        <dbReference type="SAM" id="MobiDB-lite"/>
    </source>
</evidence>
<reference evidence="2" key="1">
    <citation type="submission" date="2021-07" db="EMBL/GenBank/DDBJ databases">
        <title>Draft genome of Mortierella alpina, strain LL118, isolated from an aspen leaf litter sample.</title>
        <authorList>
            <person name="Yang S."/>
            <person name="Vinatzer B.A."/>
        </authorList>
    </citation>
    <scope>NUCLEOTIDE SEQUENCE</scope>
    <source>
        <strain evidence="2">LL118</strain>
    </source>
</reference>
<feature type="compositionally biased region" description="Polar residues" evidence="1">
    <location>
        <begin position="446"/>
        <end position="456"/>
    </location>
</feature>
<protein>
    <recommendedName>
        <fullName evidence="4">DNA endonuclease activator Ctp1 C-terminal domain-containing protein</fullName>
    </recommendedName>
</protein>
<feature type="compositionally biased region" description="Acidic residues" evidence="1">
    <location>
        <begin position="719"/>
        <end position="736"/>
    </location>
</feature>
<dbReference type="AlphaFoldDB" id="A0A9P7ZWK7"/>
<feature type="region of interest" description="Disordered" evidence="1">
    <location>
        <begin position="575"/>
        <end position="803"/>
    </location>
</feature>
<feature type="compositionally biased region" description="Polar residues" evidence="1">
    <location>
        <begin position="55"/>
        <end position="71"/>
    </location>
</feature>
<feature type="compositionally biased region" description="Basic and acidic residues" evidence="1">
    <location>
        <begin position="213"/>
        <end position="223"/>
    </location>
</feature>
<organism evidence="2 3">
    <name type="scientific">Mortierella alpina</name>
    <name type="common">Oleaginous fungus</name>
    <name type="synonym">Mortierella renispora</name>
    <dbReference type="NCBI Taxonomy" id="64518"/>
    <lineage>
        <taxon>Eukaryota</taxon>
        <taxon>Fungi</taxon>
        <taxon>Fungi incertae sedis</taxon>
        <taxon>Mucoromycota</taxon>
        <taxon>Mortierellomycotina</taxon>
        <taxon>Mortierellomycetes</taxon>
        <taxon>Mortierellales</taxon>
        <taxon>Mortierellaceae</taxon>
        <taxon>Mortierella</taxon>
    </lineage>
</organism>
<feature type="compositionally biased region" description="Low complexity" evidence="1">
    <location>
        <begin position="7"/>
        <end position="17"/>
    </location>
</feature>
<feature type="compositionally biased region" description="Polar residues" evidence="1">
    <location>
        <begin position="31"/>
        <end position="45"/>
    </location>
</feature>
<evidence type="ECO:0000313" key="3">
    <source>
        <dbReference type="Proteomes" id="UP000717515"/>
    </source>
</evidence>
<dbReference type="EMBL" id="JAIFTL010000399">
    <property type="protein sequence ID" value="KAG9319668.1"/>
    <property type="molecule type" value="Genomic_DNA"/>
</dbReference>
<gene>
    <name evidence="2" type="ORF">KVV02_005877</name>
</gene>
<feature type="region of interest" description="Disordered" evidence="1">
    <location>
        <begin position="209"/>
        <end position="251"/>
    </location>
</feature>
<dbReference type="Proteomes" id="UP000717515">
    <property type="component" value="Unassembled WGS sequence"/>
</dbReference>
<sequence>MRPRDPLPGAADALPDPFQDIPTQRAVPRTDNGTRQASTATSQQIDADRDVVSITAASGASNSPLVASTSSHGRRSAKPAPSDLASVVASQTSLQEHLALAAKSGQELLQRSEALEQENKALLEYNRQSRKSAVDWCHMAKTYEQDRNLMALRLRELELQLSQAMRKDTMNTDHTKLSGKTADRAGSDRGMIDDPSAFNTFVSQSITQILDDVSPKDGKREPNLPRLSKGSYSIQDDDVTGQESSSSDSKALRSALKNSIANSTTCASSGCQAELKAWKARCEYAENRLTVQELRYEQKSIMMETISAKWAQWRQKVLRQQYQRRLQAAMTPADSRAMSLNTERPQNAEPKKRARFSSTVSDEYRLRMEATQKNTLLNQFNSGYPSGSMDSMQCASMNRHLVAGSAAQPHELLGDTSSDDDGGNRGQHRIHKLRSMDQDGMGEGEPSNQEYGSQPMSLTFPSELAIRRRLYISDPEDEEGDENHGEDQPFTARSARSKTSTFKSVSPTTRAWETRNLKRPTYGGHRSEQQQREVAASVQAIVVKTTRPQVDMPTIESDRSSPPMFESTDYLMANSSRSAPVPHQDQQREQPLENGPSGPSGPSTSTGSGESTEVREMAPNHFQSKHPRTPKGAQGVQRDAASRSGEGGNGVGSNTVNGTKVTPDQPNRIFVPETPLELQGITPQKKNSQNPQPVTSGAATTAASRRPDQHTANAMVIDLPDEEYQTEAPSFEDEPDKENKVPKRTRGPEALIELDSDEHTREEVLNTEGYQQPHQENGVPPPPLPAQRRPQQQLEPGMSGGAEERIYNYTERRKDKRRQMHGHDCACCRRFYELTGPLPLPDGYNAFFTPAPRPGEKEVWDMTPEERLQQRIQSTSRHRVQHERKHVPREIVITYTINIDSPSWALNAGSTLQLYYAGYCGFEDAVWGKGL</sequence>
<feature type="compositionally biased region" description="Low complexity" evidence="1">
    <location>
        <begin position="652"/>
        <end position="662"/>
    </location>
</feature>
<feature type="compositionally biased region" description="Low complexity" evidence="1">
    <location>
        <begin position="786"/>
        <end position="796"/>
    </location>
</feature>
<feature type="compositionally biased region" description="Polar residues" evidence="1">
    <location>
        <begin position="497"/>
        <end position="511"/>
    </location>
</feature>
<feature type="compositionally biased region" description="Low complexity" evidence="1">
    <location>
        <begin position="595"/>
        <end position="611"/>
    </location>
</feature>
<feature type="region of interest" description="Disordered" evidence="1">
    <location>
        <begin position="433"/>
        <end position="456"/>
    </location>
</feature>